<dbReference type="PANTHER" id="PTHR33990:SF1">
    <property type="entry name" value="PROTEIN YJDN"/>
    <property type="match status" value="1"/>
</dbReference>
<gene>
    <name evidence="2" type="ORF">C0J00_08805</name>
</gene>
<dbReference type="InterPro" id="IPR029068">
    <property type="entry name" value="Glyas_Bleomycin-R_OHBP_Dase"/>
</dbReference>
<evidence type="ECO:0000313" key="3">
    <source>
        <dbReference type="Proteomes" id="UP000238956"/>
    </source>
</evidence>
<name>A0A2L0D5U2_9STRE</name>
<dbReference type="OrthoDB" id="9795306at2"/>
<dbReference type="KEGG" id="splr:C0J00_08805"/>
<protein>
    <submittedName>
        <fullName evidence="2">VOC family protein</fullName>
    </submittedName>
</protein>
<keyword evidence="3" id="KW-1185">Reference proteome</keyword>
<evidence type="ECO:0000259" key="1">
    <source>
        <dbReference type="Pfam" id="PF06983"/>
    </source>
</evidence>
<dbReference type="InterPro" id="IPR028973">
    <property type="entry name" value="PhnB-like"/>
</dbReference>
<feature type="domain" description="PhnB-like" evidence="1">
    <location>
        <begin position="9"/>
        <end position="132"/>
    </location>
</feature>
<dbReference type="CDD" id="cd06588">
    <property type="entry name" value="PhnB_like"/>
    <property type="match status" value="1"/>
</dbReference>
<sequence>MIKALELYLVTNNNGLEAVDFYKDVFNAEVVSCTTFGQAIPDTPEENKDLVLNANLNINGIRLQLSDNGSGHEYVQGTHMTACIQLDDAEETKELFEKLADGAQAIDMELQETPWSPAYGIVVDKFGMTWQVNTDIPGFVSETVNF</sequence>
<dbReference type="Proteomes" id="UP000238956">
    <property type="component" value="Chromosome"/>
</dbReference>
<dbReference type="EMBL" id="CP025536">
    <property type="protein sequence ID" value="AUW97192.1"/>
    <property type="molecule type" value="Genomic_DNA"/>
</dbReference>
<dbReference type="RefSeq" id="WP_104968506.1">
    <property type="nucleotide sequence ID" value="NZ_CP025536.1"/>
</dbReference>
<dbReference type="Pfam" id="PF06983">
    <property type="entry name" value="3-dmu-9_3-mt"/>
    <property type="match status" value="1"/>
</dbReference>
<dbReference type="AlphaFoldDB" id="A0A2L0D5U2"/>
<proteinExistence type="predicted"/>
<evidence type="ECO:0000313" key="2">
    <source>
        <dbReference type="EMBL" id="AUW97192.1"/>
    </source>
</evidence>
<dbReference type="SUPFAM" id="SSF54593">
    <property type="entry name" value="Glyoxalase/Bleomycin resistance protein/Dihydroxybiphenyl dioxygenase"/>
    <property type="match status" value="1"/>
</dbReference>
<dbReference type="GeneID" id="98394004"/>
<dbReference type="PANTHER" id="PTHR33990">
    <property type="entry name" value="PROTEIN YJDN-RELATED"/>
    <property type="match status" value="1"/>
</dbReference>
<accession>A0A2L0D5U2</accession>
<organism evidence="2 3">
    <name type="scientific">Streptococcus pluranimalium</name>
    <dbReference type="NCBI Taxonomy" id="82348"/>
    <lineage>
        <taxon>Bacteria</taxon>
        <taxon>Bacillati</taxon>
        <taxon>Bacillota</taxon>
        <taxon>Bacilli</taxon>
        <taxon>Lactobacillales</taxon>
        <taxon>Streptococcaceae</taxon>
        <taxon>Streptococcus</taxon>
    </lineage>
</organism>
<reference evidence="2 3" key="1">
    <citation type="submission" date="2017-12" db="EMBL/GenBank/DDBJ databases">
        <authorList>
            <person name="Hurst M.R.H."/>
        </authorList>
    </citation>
    <scope>NUCLEOTIDE SEQUENCE [LARGE SCALE GENOMIC DNA]</scope>
    <source>
        <strain evidence="2 3">TH11417</strain>
    </source>
</reference>
<reference evidence="2 3" key="2">
    <citation type="submission" date="2018-02" db="EMBL/GenBank/DDBJ databases">
        <title>Whole genome sequencing analysis of Streptococcus pluranimalium isolated from cattle infected mastitis in China.</title>
        <authorList>
            <person name="Zhang J.-R."/>
            <person name="Hu G.-Z."/>
        </authorList>
    </citation>
    <scope>NUCLEOTIDE SEQUENCE [LARGE SCALE GENOMIC DNA]</scope>
    <source>
        <strain evidence="2 3">TH11417</strain>
    </source>
</reference>
<dbReference type="Gene3D" id="3.10.180.10">
    <property type="entry name" value="2,3-Dihydroxybiphenyl 1,2-Dioxygenase, domain 1"/>
    <property type="match status" value="1"/>
</dbReference>